<dbReference type="InterPro" id="IPR013014">
    <property type="entry name" value="PTS_EIIC_2"/>
</dbReference>
<evidence type="ECO:0000256" key="2">
    <source>
        <dbReference type="ARBA" id="ARBA00002434"/>
    </source>
</evidence>
<evidence type="ECO:0000259" key="18">
    <source>
        <dbReference type="PROSITE" id="PS51099"/>
    </source>
</evidence>
<organism evidence="20 21">
    <name type="scientific">Actinophytocola xanthii</name>
    <dbReference type="NCBI Taxonomy" id="1912961"/>
    <lineage>
        <taxon>Bacteria</taxon>
        <taxon>Bacillati</taxon>
        <taxon>Actinomycetota</taxon>
        <taxon>Actinomycetes</taxon>
        <taxon>Pseudonocardiales</taxon>
        <taxon>Pseudonocardiaceae</taxon>
    </lineage>
</organism>
<gene>
    <name evidence="20" type="ORF">BU204_26935</name>
</gene>
<dbReference type="PROSITE" id="PS51104">
    <property type="entry name" value="PTS_EIIC_TYPE_2"/>
    <property type="match status" value="1"/>
</dbReference>
<keyword evidence="21" id="KW-1185">Reference proteome</keyword>
<evidence type="ECO:0000256" key="12">
    <source>
        <dbReference type="ARBA" id="ARBA00022692"/>
    </source>
</evidence>
<dbReference type="CDD" id="cd05567">
    <property type="entry name" value="PTS_IIB_mannitol"/>
    <property type="match status" value="1"/>
</dbReference>
<evidence type="ECO:0000256" key="1">
    <source>
        <dbReference type="ARBA" id="ARBA00001655"/>
    </source>
</evidence>
<evidence type="ECO:0000256" key="9">
    <source>
        <dbReference type="ARBA" id="ARBA00022597"/>
    </source>
</evidence>
<reference evidence="20 21" key="1">
    <citation type="submission" date="2016-12" db="EMBL/GenBank/DDBJ databases">
        <title>The draft genome sequence of Actinophytocola sp. 11-183.</title>
        <authorList>
            <person name="Wang W."/>
            <person name="Yuan L."/>
        </authorList>
    </citation>
    <scope>NUCLEOTIDE SEQUENCE [LARGE SCALE GENOMIC DNA]</scope>
    <source>
        <strain evidence="20 21">11-183</strain>
    </source>
</reference>
<dbReference type="PROSITE" id="PS51099">
    <property type="entry name" value="PTS_EIIB_TYPE_2"/>
    <property type="match status" value="1"/>
</dbReference>
<proteinExistence type="predicted"/>
<comment type="catalytic activity">
    <reaction evidence="1">
        <text>D-mannitol(out) + N(pros)-phospho-L-histidyl-[protein] = D-mannitol 1-phosphate(in) + L-histidyl-[protein]</text>
        <dbReference type="Rhea" id="RHEA:33363"/>
        <dbReference type="Rhea" id="RHEA-COMP:9745"/>
        <dbReference type="Rhea" id="RHEA-COMP:9746"/>
        <dbReference type="ChEBI" id="CHEBI:16899"/>
        <dbReference type="ChEBI" id="CHEBI:29979"/>
        <dbReference type="ChEBI" id="CHEBI:61381"/>
        <dbReference type="ChEBI" id="CHEBI:64837"/>
        <dbReference type="EC" id="2.7.1.197"/>
    </reaction>
</comment>
<dbReference type="STRING" id="1912961.BU204_26935"/>
<evidence type="ECO:0000256" key="14">
    <source>
        <dbReference type="ARBA" id="ARBA00023136"/>
    </source>
</evidence>
<dbReference type="GO" id="GO:0005886">
    <property type="term" value="C:plasma membrane"/>
    <property type="evidence" value="ECO:0007669"/>
    <property type="project" value="UniProtKB-SubCell"/>
</dbReference>
<dbReference type="EC" id="2.7.1.197" evidence="4"/>
<feature type="domain" description="PTS EIIC type-2" evidence="19">
    <location>
        <begin position="19"/>
        <end position="342"/>
    </location>
</feature>
<feature type="transmembrane region" description="Helical" evidence="17">
    <location>
        <begin position="85"/>
        <end position="118"/>
    </location>
</feature>
<dbReference type="InterPro" id="IPR013011">
    <property type="entry name" value="PTS_EIIB_2"/>
</dbReference>
<dbReference type="Pfam" id="PF02302">
    <property type="entry name" value="PTS_IIB"/>
    <property type="match status" value="1"/>
</dbReference>
<feature type="transmembrane region" description="Helical" evidence="17">
    <location>
        <begin position="138"/>
        <end position="161"/>
    </location>
</feature>
<keyword evidence="8" id="KW-0597">Phosphoprotein</keyword>
<sequence length="501" mass="51117">MAELKNLQGNSFRARVQRFGGYMAGMIMPNIGAFIAWGLITAMFIPTGWTPNEKLGALVGPMISVLLPVLIGYTGGRMVHGQRGAVIGAVATMGVVVGAEIPMFLGAMVMGPLAALVLKGFDKLVEGKIKAGFEMLVNNFSVGIIGGAMAVLGVVGIGPVVEALTKAAGNAVDFLVDNSLLPLVSVIVEPAKALFLNNAINHGVFGPIGADQALETGQSIMFMIETNPGPGLGVLVAMFLFGPRKIRPTVPGAMIIHFLGGIHEIYFPYLLMKPKMIIAAIAGGMAGVGTAMVTNSGLVSTPAPGSIFAYLAVTPRGGHLSVLLSIAVAAGVAFIVGAALLKFGRGADADDPALEAAVGGDAPVPSAGGAATATPEPSVSATTAPVGGSTGNGAVSAPARPTISGKEVKKLMVACDAGMGSSVMLASQMRTRLKPYGVTVEHVSVNDLPADARLVLTHADLADRARATVPHAVVVPFQMFLGDPVFDEVEKAIKEGGELRG</sequence>
<dbReference type="GO" id="GO:0090563">
    <property type="term" value="F:protein-phosphocysteine-sugar phosphotransferase activity"/>
    <property type="evidence" value="ECO:0007669"/>
    <property type="project" value="TreeGrafter"/>
</dbReference>
<comment type="function">
    <text evidence="2">The phosphoenolpyruvate-dependent sugar phosphotransferase system (sugar PTS), a major carbohydrate active transport system, catalyzes the phosphorylation of incoming sugar substrates concomitantly with their translocation across the cell membrane. The enzyme II CmtAB PTS system is involved in D-mannitol transport.</text>
</comment>
<dbReference type="InterPro" id="IPR003352">
    <property type="entry name" value="PTS_EIIC"/>
</dbReference>
<evidence type="ECO:0000259" key="19">
    <source>
        <dbReference type="PROSITE" id="PS51104"/>
    </source>
</evidence>
<keyword evidence="12 17" id="KW-0812">Transmembrane</keyword>
<evidence type="ECO:0000256" key="13">
    <source>
        <dbReference type="ARBA" id="ARBA00022989"/>
    </source>
</evidence>
<evidence type="ECO:0000256" key="17">
    <source>
        <dbReference type="SAM" id="Phobius"/>
    </source>
</evidence>
<evidence type="ECO:0000256" key="5">
    <source>
        <dbReference type="ARBA" id="ARBA00021825"/>
    </source>
</evidence>
<dbReference type="GO" id="GO:0009401">
    <property type="term" value="P:phosphoenolpyruvate-dependent sugar phosphotransferase system"/>
    <property type="evidence" value="ECO:0007669"/>
    <property type="project" value="UniProtKB-KW"/>
</dbReference>
<keyword evidence="11" id="KW-0598">Phosphotransferase system</keyword>
<dbReference type="NCBIfam" id="TIGR00851">
    <property type="entry name" value="mtlA"/>
    <property type="match status" value="1"/>
</dbReference>
<feature type="domain" description="PTS EIIB type-2" evidence="18">
    <location>
        <begin position="409"/>
        <end position="501"/>
    </location>
</feature>
<keyword evidence="9" id="KW-0762">Sugar transport</keyword>
<keyword evidence="14 17" id="KW-0472">Membrane</keyword>
<feature type="transmembrane region" description="Helical" evidence="17">
    <location>
        <begin position="276"/>
        <end position="298"/>
    </location>
</feature>
<accession>A0A1Q8CGN7</accession>
<evidence type="ECO:0000256" key="15">
    <source>
        <dbReference type="ARBA" id="ARBA00033349"/>
    </source>
</evidence>
<dbReference type="Proteomes" id="UP000185596">
    <property type="component" value="Unassembled WGS sequence"/>
</dbReference>
<evidence type="ECO:0000256" key="3">
    <source>
        <dbReference type="ARBA" id="ARBA00004651"/>
    </source>
</evidence>
<keyword evidence="13 17" id="KW-1133">Transmembrane helix</keyword>
<keyword evidence="7" id="KW-1003">Cell membrane</keyword>
<comment type="caution">
    <text evidence="20">The sequence shown here is derived from an EMBL/GenBank/DDBJ whole genome shotgun (WGS) entry which is preliminary data.</text>
</comment>
<dbReference type="PANTHER" id="PTHR30181:SF2">
    <property type="entry name" value="PTS SYSTEM MANNITOL-SPECIFIC EIICBA COMPONENT"/>
    <property type="match status" value="1"/>
</dbReference>
<evidence type="ECO:0000313" key="20">
    <source>
        <dbReference type="EMBL" id="OLF13537.1"/>
    </source>
</evidence>
<dbReference type="InterPro" id="IPR003501">
    <property type="entry name" value="PTS_EIIB_2/3"/>
</dbReference>
<dbReference type="InterPro" id="IPR050893">
    <property type="entry name" value="Sugar_PTS"/>
</dbReference>
<evidence type="ECO:0000256" key="11">
    <source>
        <dbReference type="ARBA" id="ARBA00022683"/>
    </source>
</evidence>
<feature type="region of interest" description="Disordered" evidence="16">
    <location>
        <begin position="365"/>
        <end position="400"/>
    </location>
</feature>
<feature type="transmembrane region" description="Helical" evidence="17">
    <location>
        <begin position="55"/>
        <end position="73"/>
    </location>
</feature>
<evidence type="ECO:0000313" key="21">
    <source>
        <dbReference type="Proteomes" id="UP000185596"/>
    </source>
</evidence>
<keyword evidence="10" id="KW-0808">Transferase</keyword>
<dbReference type="Pfam" id="PF02378">
    <property type="entry name" value="PTS_EIIC"/>
    <property type="match status" value="1"/>
</dbReference>
<evidence type="ECO:0000256" key="8">
    <source>
        <dbReference type="ARBA" id="ARBA00022553"/>
    </source>
</evidence>
<dbReference type="Gene3D" id="3.40.50.2300">
    <property type="match status" value="1"/>
</dbReference>
<dbReference type="InterPro" id="IPR004718">
    <property type="entry name" value="PTS_IIC_mtl"/>
</dbReference>
<dbReference type="InterPro" id="IPR036095">
    <property type="entry name" value="PTS_EIIB-like_sf"/>
</dbReference>
<protein>
    <recommendedName>
        <fullName evidence="5">PTS system mannitol-specific EIICB component</fullName>
        <ecNumber evidence="4">2.7.1.197</ecNumber>
    </recommendedName>
    <alternativeName>
        <fullName evidence="15">EIICB-Mtl</fullName>
    </alternativeName>
</protein>
<evidence type="ECO:0000256" key="7">
    <source>
        <dbReference type="ARBA" id="ARBA00022475"/>
    </source>
</evidence>
<evidence type="ECO:0000256" key="6">
    <source>
        <dbReference type="ARBA" id="ARBA00022448"/>
    </source>
</evidence>
<evidence type="ECO:0000256" key="4">
    <source>
        <dbReference type="ARBA" id="ARBA00011909"/>
    </source>
</evidence>
<feature type="transmembrane region" description="Helical" evidence="17">
    <location>
        <begin position="21"/>
        <end position="49"/>
    </location>
</feature>
<dbReference type="GO" id="GO:0022872">
    <property type="term" value="F:protein-N(PI)-phosphohistidine-mannitol phosphotransferase system transmembrane transporter activity"/>
    <property type="evidence" value="ECO:0007669"/>
    <property type="project" value="InterPro"/>
</dbReference>
<dbReference type="AlphaFoldDB" id="A0A1Q8CGN7"/>
<feature type="transmembrane region" description="Helical" evidence="17">
    <location>
        <begin position="318"/>
        <end position="341"/>
    </location>
</feature>
<dbReference type="InterPro" id="IPR029503">
    <property type="entry name" value="PTS_EIIB_mannitol"/>
</dbReference>
<evidence type="ECO:0000256" key="16">
    <source>
        <dbReference type="SAM" id="MobiDB-lite"/>
    </source>
</evidence>
<dbReference type="SUPFAM" id="SSF52794">
    <property type="entry name" value="PTS system IIB component-like"/>
    <property type="match status" value="1"/>
</dbReference>
<dbReference type="EMBL" id="MSIE01000054">
    <property type="protein sequence ID" value="OLF13537.1"/>
    <property type="molecule type" value="Genomic_DNA"/>
</dbReference>
<comment type="subcellular location">
    <subcellularLocation>
        <location evidence="3">Cell membrane</location>
        <topology evidence="3">Multi-pass membrane protein</topology>
    </subcellularLocation>
</comment>
<dbReference type="PANTHER" id="PTHR30181">
    <property type="entry name" value="MANNITOL PERMEASE IIC COMPONENT"/>
    <property type="match status" value="1"/>
</dbReference>
<keyword evidence="6" id="KW-0813">Transport</keyword>
<evidence type="ECO:0000256" key="10">
    <source>
        <dbReference type="ARBA" id="ARBA00022679"/>
    </source>
</evidence>
<name>A0A1Q8CGN7_9PSEU</name>